<feature type="region of interest" description="Disordered" evidence="4">
    <location>
        <begin position="240"/>
        <end position="299"/>
    </location>
</feature>
<keyword evidence="3" id="KW-0034">Amyloid</keyword>
<feature type="signal peptide" evidence="6">
    <location>
        <begin position="1"/>
        <end position="30"/>
    </location>
</feature>
<sequence>MRTWVSGTARAALLTAGFVALGASATPAFADGQHTSGANGVLSGNQINAPISIPVNACGNAVAILGMAKAGCEGGATVHGGGGGGQKNSGKNGDLSGNQVNAPVGVPVNVCGNAVAILGLAKAGCEGGADVHNGGHGGQTNNGKNGVGSGNQVNAPISVPVNVCGNAVAILGLAKAGCVGGASVHNGGGGGGQKNSGTNGVVSGNQVNLPVGVPVNVCGNAAAVLGKAAAGCVGGADVHNGGHGPGGHPAPKPHHPKPKPHHGKPGHHHGKPGHHCDEHRAASRRAATPVPVRGGDDDGVPVLSGVKVPALSKPPVTGNVKAPEIGGLPAMRPVAAATPMQEEKGVLWIAAAAALSAMTGAFGLSRRFRRR</sequence>
<dbReference type="EMBL" id="WEGH01000002">
    <property type="protein sequence ID" value="MQY05891.1"/>
    <property type="molecule type" value="Genomic_DNA"/>
</dbReference>
<dbReference type="Proteomes" id="UP000487268">
    <property type="component" value="Unassembled WGS sequence"/>
</dbReference>
<evidence type="ECO:0000256" key="1">
    <source>
        <dbReference type="ARBA" id="ARBA00022512"/>
    </source>
</evidence>
<comment type="caution">
    <text evidence="8">The sequence shown here is derived from an EMBL/GenBank/DDBJ whole genome shotgun (WGS) entry which is preliminary data.</text>
</comment>
<evidence type="ECO:0000256" key="6">
    <source>
        <dbReference type="SAM" id="SignalP"/>
    </source>
</evidence>
<reference evidence="8 9" key="1">
    <citation type="submission" date="2019-10" db="EMBL/GenBank/DDBJ databases">
        <title>Actinomadura rubteroloni sp. nov. and Actinomadura macrotermitis sp. nov., isolated from the gut of fungus growing-termite Macrotermes natalensis.</title>
        <authorList>
            <person name="Benndorf R."/>
            <person name="Martin K."/>
            <person name="Kuefner M."/>
            <person name="De Beer W."/>
            <person name="Kaster A.-K."/>
            <person name="Vollmers J."/>
            <person name="Poulsen M."/>
            <person name="Beemelmanns C."/>
        </authorList>
    </citation>
    <scope>NUCLEOTIDE SEQUENCE [LARGE SCALE GENOMIC DNA]</scope>
    <source>
        <strain evidence="8 9">RB68</strain>
    </source>
</reference>
<protein>
    <recommendedName>
        <fullName evidence="7">Chaplin domain-containing protein</fullName>
    </recommendedName>
</protein>
<keyword evidence="9" id="KW-1185">Reference proteome</keyword>
<dbReference type="AlphaFoldDB" id="A0A7K0BXI1"/>
<evidence type="ECO:0000313" key="9">
    <source>
        <dbReference type="Proteomes" id="UP000487268"/>
    </source>
</evidence>
<keyword evidence="5" id="KW-1133">Transmembrane helix</keyword>
<dbReference type="InterPro" id="IPR005528">
    <property type="entry name" value="ChpA-H"/>
</dbReference>
<feature type="domain" description="Chaplin" evidence="7">
    <location>
        <begin position="198"/>
        <end position="238"/>
    </location>
</feature>
<keyword evidence="1" id="KW-0964">Secreted</keyword>
<gene>
    <name evidence="8" type="ORF">ACRB68_39700</name>
</gene>
<keyword evidence="1" id="KW-0134">Cell wall</keyword>
<feature type="compositionally biased region" description="Basic residues" evidence="4">
    <location>
        <begin position="251"/>
        <end position="273"/>
    </location>
</feature>
<dbReference type="PROSITE" id="PS51884">
    <property type="entry name" value="CHAPLIN"/>
    <property type="match status" value="4"/>
</dbReference>
<feature type="domain" description="Chaplin" evidence="7">
    <location>
        <begin position="38"/>
        <end position="78"/>
    </location>
</feature>
<evidence type="ECO:0000259" key="7">
    <source>
        <dbReference type="PROSITE" id="PS51884"/>
    </source>
</evidence>
<organism evidence="8 9">
    <name type="scientific">Actinomadura macrotermitis</name>
    <dbReference type="NCBI Taxonomy" id="2585200"/>
    <lineage>
        <taxon>Bacteria</taxon>
        <taxon>Bacillati</taxon>
        <taxon>Actinomycetota</taxon>
        <taxon>Actinomycetes</taxon>
        <taxon>Streptosporangiales</taxon>
        <taxon>Thermomonosporaceae</taxon>
        <taxon>Actinomadura</taxon>
    </lineage>
</organism>
<keyword evidence="2" id="KW-0130">Cell adhesion</keyword>
<feature type="transmembrane region" description="Helical" evidence="5">
    <location>
        <begin position="345"/>
        <end position="364"/>
    </location>
</feature>
<evidence type="ECO:0000256" key="2">
    <source>
        <dbReference type="ARBA" id="ARBA00022889"/>
    </source>
</evidence>
<evidence type="ECO:0000256" key="3">
    <source>
        <dbReference type="ARBA" id="ARBA00023087"/>
    </source>
</evidence>
<keyword evidence="5" id="KW-0812">Transmembrane</keyword>
<keyword evidence="6" id="KW-0732">Signal</keyword>
<keyword evidence="5" id="KW-0472">Membrane</keyword>
<evidence type="ECO:0000256" key="5">
    <source>
        <dbReference type="SAM" id="Phobius"/>
    </source>
</evidence>
<accession>A0A7K0BXI1</accession>
<proteinExistence type="predicted"/>
<dbReference type="Pfam" id="PF03777">
    <property type="entry name" value="ChpA-C"/>
    <property type="match status" value="4"/>
</dbReference>
<evidence type="ECO:0000313" key="8">
    <source>
        <dbReference type="EMBL" id="MQY05891.1"/>
    </source>
</evidence>
<name>A0A7K0BXI1_9ACTN</name>
<dbReference type="RefSeq" id="WP_194293372.1">
    <property type="nucleotide sequence ID" value="NZ_WEGH01000002.1"/>
</dbReference>
<dbReference type="GO" id="GO:0007155">
    <property type="term" value="P:cell adhesion"/>
    <property type="evidence" value="ECO:0007669"/>
    <property type="project" value="UniProtKB-KW"/>
</dbReference>
<feature type="domain" description="Chaplin" evidence="7">
    <location>
        <begin position="144"/>
        <end position="184"/>
    </location>
</feature>
<evidence type="ECO:0000256" key="4">
    <source>
        <dbReference type="SAM" id="MobiDB-lite"/>
    </source>
</evidence>
<feature type="chain" id="PRO_5029700358" description="Chaplin domain-containing protein" evidence="6">
    <location>
        <begin position="31"/>
        <end position="371"/>
    </location>
</feature>
<feature type="domain" description="Chaplin" evidence="7">
    <location>
        <begin position="91"/>
        <end position="131"/>
    </location>
</feature>